<protein>
    <submittedName>
        <fullName evidence="3">Uncharacterized protein</fullName>
    </submittedName>
</protein>
<feature type="transmembrane region" description="Helical" evidence="2">
    <location>
        <begin position="648"/>
        <end position="666"/>
    </location>
</feature>
<gene>
    <name evidence="3" type="ORF">PCASD_14028</name>
</gene>
<feature type="transmembrane region" description="Helical" evidence="2">
    <location>
        <begin position="366"/>
        <end position="386"/>
    </location>
</feature>
<dbReference type="AlphaFoldDB" id="A0A2N5TAX5"/>
<feature type="region of interest" description="Disordered" evidence="1">
    <location>
        <begin position="1"/>
        <end position="20"/>
    </location>
</feature>
<feature type="region of interest" description="Disordered" evidence="1">
    <location>
        <begin position="28"/>
        <end position="49"/>
    </location>
</feature>
<name>A0A2N5TAX5_9BASI</name>
<keyword evidence="2" id="KW-1133">Transmembrane helix</keyword>
<comment type="caution">
    <text evidence="3">The sequence shown here is derived from an EMBL/GenBank/DDBJ whole genome shotgun (WGS) entry which is preliminary data.</text>
</comment>
<feature type="transmembrane region" description="Helical" evidence="2">
    <location>
        <begin position="392"/>
        <end position="410"/>
    </location>
</feature>
<keyword evidence="2" id="KW-0812">Transmembrane</keyword>
<feature type="region of interest" description="Disordered" evidence="1">
    <location>
        <begin position="85"/>
        <end position="107"/>
    </location>
</feature>
<sequence>MSSSDYTYCSSDTQHIDTHSRLPAELEQKRELPPNTSSPVNLDADRWNTPELAPASSDIKSLYRLPLQAHAGARNLSKMFSRMRHGKQPGRYSIPSTSYRVSQPPHGLNTIRRQSLFNESESDWLPARKVFSPGAAPLLLPALDQLIQRNPKITFSEFNPQKHLSPEELKTWEKFHHSTSRHRHHPQPRQRFGFFGNRQHGDSTDSSIEDSHHSILDEKECTLLKASTSVDSALSQSKGIFAPMHLLDSKILKPFNLQDGSDKNPALSLLNYIPNFNHTSPSSEEICPQSLHRRIPSLFNNSWLILAHLEKLVEFLQFIALIGGFYASSSHSSALIPSTHITISKLPTIEAVFILSRDHYRSFRTYYMLIFQWIPGFLSLDLTIFFGYSSTFITICSGSICAILYEFYLLTGGGEGLATGASSTENVPPQLRLRKKYEGYEPLEPQENGGVALKHYWRWKNIKKIRNTTAYSMTITLALLLLYVPVTRICIEVLVWGNNLWPIDNFYINNQDQNLNLSEQIPNELRGSLIEPLQFCYRTTVKKHELEYFSHQIIFVNKLRSNIPKVQQIPNLNAIQSQMTALVSGKDSTTSFTEDKWIPVKSIITRFLIKLIIIFLATIPSFAFLLFWLFQAFWKPYRFKSLNLINDLNIKFCLFLSVVGLFSVFIHFQEVLFGSVVLIWTTIMYSLNIHYILIHFKEIKRLLSRFNQTLQIDETLFSEDYDFRKQVVRRVWHEGLCTLLLGMPEYRIAEEKALQWREELPGTPYLVNFGQSHGERLVENFMLLEGLGTKKYRQASQRALVKDGSDEKELTTQRIVRSDFTGPDCFWKPQNAASLKSVTTFFGRADVIPFPFMVIFKYDQHPTPVCISGISDLRAFVSQNQHPQTEKSLPRSRYLGKRFKPLILDAHNGFRGLVRLSASAAGY</sequence>
<evidence type="ECO:0000313" key="3">
    <source>
        <dbReference type="EMBL" id="PLW22578.1"/>
    </source>
</evidence>
<dbReference type="EMBL" id="PGCI01000659">
    <property type="protein sequence ID" value="PLW22578.1"/>
    <property type="molecule type" value="Genomic_DNA"/>
</dbReference>
<evidence type="ECO:0000256" key="1">
    <source>
        <dbReference type="SAM" id="MobiDB-lite"/>
    </source>
</evidence>
<organism evidence="3 4">
    <name type="scientific">Puccinia coronata f. sp. avenae</name>
    <dbReference type="NCBI Taxonomy" id="200324"/>
    <lineage>
        <taxon>Eukaryota</taxon>
        <taxon>Fungi</taxon>
        <taxon>Dikarya</taxon>
        <taxon>Basidiomycota</taxon>
        <taxon>Pucciniomycotina</taxon>
        <taxon>Pucciniomycetes</taxon>
        <taxon>Pucciniales</taxon>
        <taxon>Pucciniaceae</taxon>
        <taxon>Puccinia</taxon>
    </lineage>
</organism>
<feature type="transmembrane region" description="Helical" evidence="2">
    <location>
        <begin position="468"/>
        <end position="486"/>
    </location>
</feature>
<evidence type="ECO:0000313" key="4">
    <source>
        <dbReference type="Proteomes" id="UP000235392"/>
    </source>
</evidence>
<proteinExistence type="predicted"/>
<dbReference type="Proteomes" id="UP000235392">
    <property type="component" value="Unassembled WGS sequence"/>
</dbReference>
<keyword evidence="2" id="KW-0472">Membrane</keyword>
<reference evidence="3 4" key="1">
    <citation type="submission" date="2017-11" db="EMBL/GenBank/DDBJ databases">
        <title>De novo assembly and phasing of dikaryotic genomes from two isolates of Puccinia coronata f. sp. avenae, the causal agent of oat crown rust.</title>
        <authorList>
            <person name="Miller M.E."/>
            <person name="Zhang Y."/>
            <person name="Omidvar V."/>
            <person name="Sperschneider J."/>
            <person name="Schwessinger B."/>
            <person name="Raley C."/>
            <person name="Palmer J.M."/>
            <person name="Garnica D."/>
            <person name="Upadhyaya N."/>
            <person name="Rathjen J."/>
            <person name="Taylor J.M."/>
            <person name="Park R.F."/>
            <person name="Dodds P.N."/>
            <person name="Hirsch C.D."/>
            <person name="Kianian S.F."/>
            <person name="Figueroa M."/>
        </authorList>
    </citation>
    <scope>NUCLEOTIDE SEQUENCE [LARGE SCALE GENOMIC DNA]</scope>
    <source>
        <strain evidence="3">12SD80</strain>
    </source>
</reference>
<feature type="transmembrane region" description="Helical" evidence="2">
    <location>
        <begin position="607"/>
        <end position="628"/>
    </location>
</feature>
<feature type="compositionally biased region" description="Low complexity" evidence="1">
    <location>
        <begin position="1"/>
        <end position="13"/>
    </location>
</feature>
<accession>A0A2N5TAX5</accession>
<feature type="transmembrane region" description="Helical" evidence="2">
    <location>
        <begin position="672"/>
        <end position="694"/>
    </location>
</feature>
<evidence type="ECO:0000256" key="2">
    <source>
        <dbReference type="SAM" id="Phobius"/>
    </source>
</evidence>